<evidence type="ECO:0000313" key="1">
    <source>
        <dbReference type="EMBL" id="KAJ7516891.1"/>
    </source>
</evidence>
<gene>
    <name evidence="1" type="ORF">O6H91_21G003200</name>
</gene>
<dbReference type="EMBL" id="CM055112">
    <property type="protein sequence ID" value="KAJ7516891.1"/>
    <property type="molecule type" value="Genomic_DNA"/>
</dbReference>
<dbReference type="Proteomes" id="UP001162992">
    <property type="component" value="Chromosome 21"/>
</dbReference>
<organism evidence="1 2">
    <name type="scientific">Diphasiastrum complanatum</name>
    <name type="common">Issler's clubmoss</name>
    <name type="synonym">Lycopodium complanatum</name>
    <dbReference type="NCBI Taxonomy" id="34168"/>
    <lineage>
        <taxon>Eukaryota</taxon>
        <taxon>Viridiplantae</taxon>
        <taxon>Streptophyta</taxon>
        <taxon>Embryophyta</taxon>
        <taxon>Tracheophyta</taxon>
        <taxon>Lycopodiopsida</taxon>
        <taxon>Lycopodiales</taxon>
        <taxon>Lycopodiaceae</taxon>
        <taxon>Lycopodioideae</taxon>
        <taxon>Diphasiastrum</taxon>
    </lineage>
</organism>
<evidence type="ECO:0000313" key="2">
    <source>
        <dbReference type="Proteomes" id="UP001162992"/>
    </source>
</evidence>
<name>A0ACC2AHE8_DIPCM</name>
<comment type="caution">
    <text evidence="1">The sequence shown here is derived from an EMBL/GenBank/DDBJ whole genome shotgun (WGS) entry which is preliminary data.</text>
</comment>
<keyword evidence="2" id="KW-1185">Reference proteome</keyword>
<proteinExistence type="predicted"/>
<reference evidence="2" key="1">
    <citation type="journal article" date="2024" name="Proc. Natl. Acad. Sci. U.S.A.">
        <title>Extraordinary preservation of gene collinearity over three hundred million years revealed in homosporous lycophytes.</title>
        <authorList>
            <person name="Li C."/>
            <person name="Wickell D."/>
            <person name="Kuo L.Y."/>
            <person name="Chen X."/>
            <person name="Nie B."/>
            <person name="Liao X."/>
            <person name="Peng D."/>
            <person name="Ji J."/>
            <person name="Jenkins J."/>
            <person name="Williams M."/>
            <person name="Shu S."/>
            <person name="Plott C."/>
            <person name="Barry K."/>
            <person name="Rajasekar S."/>
            <person name="Grimwood J."/>
            <person name="Han X."/>
            <person name="Sun S."/>
            <person name="Hou Z."/>
            <person name="He W."/>
            <person name="Dai G."/>
            <person name="Sun C."/>
            <person name="Schmutz J."/>
            <person name="Leebens-Mack J.H."/>
            <person name="Li F.W."/>
            <person name="Wang L."/>
        </authorList>
    </citation>
    <scope>NUCLEOTIDE SEQUENCE [LARGE SCALE GENOMIC DNA]</scope>
    <source>
        <strain evidence="2">cv. PW_Plant_1</strain>
    </source>
</reference>
<protein>
    <submittedName>
        <fullName evidence="1">Uncharacterized protein</fullName>
    </submittedName>
</protein>
<sequence length="661" mass="72877">MAMRSAVVAPAVGLSAFRHVVLPFGTSIINAQSWHLQKRCLHSSYSRTVASPHQLIMNCCFDPRVGCISTSDCFRNLISRAGCKDPGSRMAATIAGSGVEIIDDINRENSGSFVVTTPLYYVNAAPHMGSAYPTIAADALARFQRLQGRKVVFVTGTDEHGEKIAAAAAAQQRQPKDHCDIVAAEYQALWKEDKDMTKSELGISYDRFVRTTEANHEKIVAEFYQRVYDKGDIYRAQYEGLYCINCEEYKDEKDLMEGNLCPIHRKPCLARKEDNYFFALTKYQKAIEELLTSNINFVQPSFRMNEVHGWVKDGLRDFSISRAAVEWGIPVPTDPEQTIYVWFDALLGYLSALLKTGMDATVDNAAASGWPASVHIIGKDILRFHAVYWPAMLMSAGLPLPASVFGHGFLTKDGLKMGKSLGNTLEPKDLVARFGADAVRYFFLKEIEFGKDGDFSEERFINIVNANLANTIGNLLNRTLGLLKKNCNAKVPRDSSSLPEDNPIRVLAAKNVETAKRKYAEIHFSEACDALLSIASAGNLYLDERTPWSQFKLGGAAAEAAALDLTAVLEVVRIVSVGLSPVVPNLCRRIYLQLGYSEDSFNVISWKDAEWGGLIAGQVMADADPVFRKIEEAGIEGSVIANKRDVQKGRGKKVLAAVGDN</sequence>
<accession>A0ACC2AHE8</accession>